<dbReference type="PANTHER" id="PTHR31760:SF0">
    <property type="entry name" value="S-ADENOSYL-L-METHIONINE-DEPENDENT METHYLTRANSFERASES SUPERFAMILY PROTEIN"/>
    <property type="match status" value="1"/>
</dbReference>
<dbReference type="Gene3D" id="3.40.50.150">
    <property type="entry name" value="Vaccinia Virus protein VP39"/>
    <property type="match status" value="1"/>
</dbReference>
<keyword evidence="1 6" id="KW-0963">Cytoplasm</keyword>
<feature type="binding site" evidence="6">
    <location>
        <position position="137"/>
    </location>
    <ligand>
        <name>S-adenosyl-L-methionine</name>
        <dbReference type="ChEBI" id="CHEBI:59789"/>
    </ligand>
</feature>
<evidence type="ECO:0000256" key="5">
    <source>
        <dbReference type="ARBA" id="ARBA00022691"/>
    </source>
</evidence>
<keyword evidence="8" id="KW-1185">Reference proteome</keyword>
<feature type="binding site" evidence="6">
    <location>
        <position position="73"/>
    </location>
    <ligand>
        <name>S-adenosyl-L-methionine</name>
        <dbReference type="ChEBI" id="CHEBI:59789"/>
    </ligand>
</feature>
<dbReference type="Proteomes" id="UP000243197">
    <property type="component" value="Chromosome"/>
</dbReference>
<keyword evidence="3 6" id="KW-0489">Methyltransferase</keyword>
<evidence type="ECO:0000256" key="4">
    <source>
        <dbReference type="ARBA" id="ARBA00022679"/>
    </source>
</evidence>
<dbReference type="GO" id="GO:0005829">
    <property type="term" value="C:cytosol"/>
    <property type="evidence" value="ECO:0007669"/>
    <property type="project" value="TreeGrafter"/>
</dbReference>
<evidence type="ECO:0000256" key="2">
    <source>
        <dbReference type="ARBA" id="ARBA00022552"/>
    </source>
</evidence>
<dbReference type="PANTHER" id="PTHR31760">
    <property type="entry name" value="S-ADENOSYL-L-METHIONINE-DEPENDENT METHYLTRANSFERASES SUPERFAMILY PROTEIN"/>
    <property type="match status" value="1"/>
</dbReference>
<comment type="function">
    <text evidence="6">Specifically methylates the N7 position of a guanine in 16S rRNA.</text>
</comment>
<accession>A0A1J1EB76</accession>
<feature type="binding site" evidence="6">
    <location>
        <begin position="124"/>
        <end position="125"/>
    </location>
    <ligand>
        <name>S-adenosyl-L-methionine</name>
        <dbReference type="ChEBI" id="CHEBI:59789"/>
    </ligand>
</feature>
<protein>
    <recommendedName>
        <fullName evidence="6">Ribosomal RNA small subunit methyltransferase G</fullName>
        <ecNumber evidence="6">2.1.1.-</ecNumber>
    </recommendedName>
    <alternativeName>
        <fullName evidence="6">16S rRNA 7-methylguanosine methyltransferase</fullName>
        <shortName evidence="6">16S rRNA m7G methyltransferase</shortName>
    </alternativeName>
</protein>
<feature type="binding site" evidence="6">
    <location>
        <position position="78"/>
    </location>
    <ligand>
        <name>S-adenosyl-L-methionine</name>
        <dbReference type="ChEBI" id="CHEBI:59789"/>
    </ligand>
</feature>
<evidence type="ECO:0000256" key="3">
    <source>
        <dbReference type="ARBA" id="ARBA00022603"/>
    </source>
</evidence>
<dbReference type="GO" id="GO:0070043">
    <property type="term" value="F:rRNA (guanine-N7-)-methyltransferase activity"/>
    <property type="evidence" value="ECO:0007669"/>
    <property type="project" value="UniProtKB-UniRule"/>
</dbReference>
<dbReference type="EC" id="2.1.1.-" evidence="6"/>
<evidence type="ECO:0000313" key="8">
    <source>
        <dbReference type="Proteomes" id="UP000243197"/>
    </source>
</evidence>
<keyword evidence="5 6" id="KW-0949">S-adenosyl-L-methionine</keyword>
<evidence type="ECO:0000256" key="6">
    <source>
        <dbReference type="HAMAP-Rule" id="MF_00074"/>
    </source>
</evidence>
<dbReference type="RefSeq" id="WP_172843110.1">
    <property type="nucleotide sequence ID" value="NZ_AP014564.1"/>
</dbReference>
<organism evidence="7 8">
    <name type="scientific">Ichthyobacterium seriolicida</name>
    <dbReference type="NCBI Taxonomy" id="242600"/>
    <lineage>
        <taxon>Bacteria</taxon>
        <taxon>Pseudomonadati</taxon>
        <taxon>Bacteroidota</taxon>
        <taxon>Flavobacteriia</taxon>
        <taxon>Flavobacteriales</taxon>
        <taxon>Ichthyobacteriaceae</taxon>
        <taxon>Ichthyobacterium</taxon>
    </lineage>
</organism>
<proteinExistence type="inferred from homology"/>
<dbReference type="HAMAP" id="MF_00074">
    <property type="entry name" value="16SrRNA_methyltr_G"/>
    <property type="match status" value="1"/>
</dbReference>
<sequence>MNIDLIRTYFDELDSTQIEQFSKLDDLYKKWNAKINVVSRKDIDNLYLRHVLHSLSIAKVQGFIPKSDILDVGTGGGFPGIPLSILFPQTNFYLVDSILKKTKVTGSIAESLGLKNVLVKHMRAEDVLGKFDFILSRAVTDISQLSKWVGNKISKKSNHKIKNGILSLKGGDLSKELSLFPNSKEYKISDFFSESFFEDKKIVHVPL</sequence>
<keyword evidence="2 6" id="KW-0698">rRNA processing</keyword>
<evidence type="ECO:0000256" key="1">
    <source>
        <dbReference type="ARBA" id="ARBA00022490"/>
    </source>
</evidence>
<comment type="similarity">
    <text evidence="6">Belongs to the methyltransferase superfamily. RNA methyltransferase RsmG family.</text>
</comment>
<name>A0A1J1EB76_9FLAO</name>
<dbReference type="Pfam" id="PF02527">
    <property type="entry name" value="GidB"/>
    <property type="match status" value="1"/>
</dbReference>
<dbReference type="NCBIfam" id="TIGR00138">
    <property type="entry name" value="rsmG_gidB"/>
    <property type="match status" value="1"/>
</dbReference>
<dbReference type="PIRSF" id="PIRSF003078">
    <property type="entry name" value="GidB"/>
    <property type="match status" value="1"/>
</dbReference>
<dbReference type="InterPro" id="IPR003682">
    <property type="entry name" value="rRNA_ssu_MeTfrase_G"/>
</dbReference>
<reference evidence="7 8" key="1">
    <citation type="submission" date="2014-03" db="EMBL/GenBank/DDBJ databases">
        <title>complete genome sequence of Flavobacteriaceae bacterium JBKA-6.</title>
        <authorList>
            <person name="Takano T."/>
            <person name="Nakamura Y."/>
            <person name="Takuma S."/>
            <person name="Yasuike M."/>
            <person name="Matsuyama T."/>
            <person name="Sakai T."/>
            <person name="Fujiwara A."/>
            <person name="Kimoto K."/>
            <person name="Fukuda Y."/>
            <person name="Kondo H."/>
            <person name="Hirono I."/>
            <person name="Nakayasu C."/>
        </authorList>
    </citation>
    <scope>NUCLEOTIDE SEQUENCE [LARGE SCALE GENOMIC DNA]</scope>
    <source>
        <strain evidence="7 8">JBKA-6</strain>
    </source>
</reference>
<gene>
    <name evidence="6" type="primary">rsmG</name>
    <name evidence="7" type="ORF">JBKA6_1174</name>
</gene>
<dbReference type="EMBL" id="AP014564">
    <property type="protein sequence ID" value="BAV95187.1"/>
    <property type="molecule type" value="Genomic_DNA"/>
</dbReference>
<comment type="caution">
    <text evidence="6">Lacks conserved residue(s) required for the propagation of feature annotation.</text>
</comment>
<dbReference type="InterPro" id="IPR029063">
    <property type="entry name" value="SAM-dependent_MTases_sf"/>
</dbReference>
<evidence type="ECO:0000313" key="7">
    <source>
        <dbReference type="EMBL" id="BAV95187.1"/>
    </source>
</evidence>
<dbReference type="SUPFAM" id="SSF53335">
    <property type="entry name" value="S-adenosyl-L-methionine-dependent methyltransferases"/>
    <property type="match status" value="1"/>
</dbReference>
<dbReference type="KEGG" id="ise:JBKA6_1174"/>
<comment type="subcellular location">
    <subcellularLocation>
        <location evidence="6">Cytoplasm</location>
    </subcellularLocation>
</comment>
<keyword evidence="4 6" id="KW-0808">Transferase</keyword>
<dbReference type="AlphaFoldDB" id="A0A1J1EB76"/>